<dbReference type="PROSITE" id="PS00022">
    <property type="entry name" value="EGF_1"/>
    <property type="match status" value="2"/>
</dbReference>
<dbReference type="GO" id="GO:0005540">
    <property type="term" value="F:hyaluronic acid binding"/>
    <property type="evidence" value="ECO:0007669"/>
    <property type="project" value="UniProtKB-KW"/>
</dbReference>
<keyword evidence="2" id="KW-0964">Secreted</keyword>
<keyword evidence="10 15" id="KW-1015">Disulfide bond</keyword>
<dbReference type="PROSITE" id="PS00010">
    <property type="entry name" value="ASX_HYDROXYL"/>
    <property type="match status" value="1"/>
</dbReference>
<dbReference type="SUPFAM" id="SSF48726">
    <property type="entry name" value="Immunoglobulin"/>
    <property type="match status" value="1"/>
</dbReference>
<dbReference type="CDD" id="cd03517">
    <property type="entry name" value="Link_domain_CSPGs_modules_1_3"/>
    <property type="match status" value="1"/>
</dbReference>
<evidence type="ECO:0000256" key="7">
    <source>
        <dbReference type="ARBA" id="ARBA00022737"/>
    </source>
</evidence>
<dbReference type="SUPFAM" id="SSF57196">
    <property type="entry name" value="EGF/Laminin"/>
    <property type="match status" value="1"/>
</dbReference>
<dbReference type="PROSITE" id="PS01241">
    <property type="entry name" value="LINK_1"/>
    <property type="match status" value="2"/>
</dbReference>
<keyword evidence="3" id="KW-0272">Extracellular matrix</keyword>
<dbReference type="InterPro" id="IPR018378">
    <property type="entry name" value="C-type_lectin_CS"/>
</dbReference>
<dbReference type="PANTHER" id="PTHR22804">
    <property type="entry name" value="AGGRECAN/VERSICAN PROTEOGLYCAN"/>
    <property type="match status" value="1"/>
</dbReference>
<dbReference type="PROSITE" id="PS01186">
    <property type="entry name" value="EGF_2"/>
    <property type="match status" value="1"/>
</dbReference>
<dbReference type="CDD" id="cd00054">
    <property type="entry name" value="EGF_CA"/>
    <property type="match status" value="2"/>
</dbReference>
<dbReference type="InterPro" id="IPR018097">
    <property type="entry name" value="EGF_Ca-bd_CS"/>
</dbReference>
<feature type="compositionally biased region" description="Basic residues" evidence="18">
    <location>
        <begin position="761"/>
        <end position="783"/>
    </location>
</feature>
<dbReference type="PRINTS" id="PR01265">
    <property type="entry name" value="LINKMODULE"/>
</dbReference>
<dbReference type="PROSITE" id="PS01187">
    <property type="entry name" value="EGF_CA"/>
    <property type="match status" value="1"/>
</dbReference>
<proteinExistence type="inferred from homology"/>
<dbReference type="InterPro" id="IPR036179">
    <property type="entry name" value="Ig-like_dom_sf"/>
</dbReference>
<evidence type="ECO:0000313" key="26">
    <source>
        <dbReference type="Proteomes" id="UP000472277"/>
    </source>
</evidence>
<dbReference type="GO" id="GO:0002052">
    <property type="term" value="P:positive regulation of neuroblast proliferation"/>
    <property type="evidence" value="ECO:0007669"/>
    <property type="project" value="TreeGrafter"/>
</dbReference>
<dbReference type="Pfam" id="PF00084">
    <property type="entry name" value="Sushi"/>
    <property type="match status" value="1"/>
</dbReference>
<dbReference type="GO" id="GO:0007155">
    <property type="term" value="P:cell adhesion"/>
    <property type="evidence" value="ECO:0007669"/>
    <property type="project" value="InterPro"/>
</dbReference>
<feature type="domain" description="Ig-like" evidence="22">
    <location>
        <begin position="41"/>
        <end position="130"/>
    </location>
</feature>
<dbReference type="InterPro" id="IPR000436">
    <property type="entry name" value="Sushi_SCR_CCP_dom"/>
</dbReference>
<dbReference type="GO" id="GO:0045202">
    <property type="term" value="C:synapse"/>
    <property type="evidence" value="ECO:0007669"/>
    <property type="project" value="TreeGrafter"/>
</dbReference>
<dbReference type="FunFam" id="2.10.25.10:FF:000012">
    <property type="entry name" value="Delta-like protein"/>
    <property type="match status" value="1"/>
</dbReference>
<evidence type="ECO:0000256" key="4">
    <source>
        <dbReference type="ARBA" id="ARBA00022536"/>
    </source>
</evidence>
<feature type="signal peptide" evidence="19">
    <location>
        <begin position="1"/>
        <end position="17"/>
    </location>
</feature>
<dbReference type="SMART" id="SM00181">
    <property type="entry name" value="EGF"/>
    <property type="match status" value="2"/>
</dbReference>
<dbReference type="Pfam" id="PF00059">
    <property type="entry name" value="Lectin_C"/>
    <property type="match status" value="1"/>
</dbReference>
<dbReference type="GeneTree" id="ENSGT00940000158649"/>
<feature type="domain" description="EGF-like" evidence="20">
    <location>
        <begin position="532"/>
        <end position="568"/>
    </location>
</feature>
<keyword evidence="13" id="KW-0393">Immunoglobulin domain</keyword>
<feature type="disulfide bond" evidence="15">
    <location>
        <begin position="558"/>
        <end position="567"/>
    </location>
</feature>
<dbReference type="InterPro" id="IPR000152">
    <property type="entry name" value="EGF-type_Asp/Asn_hydroxyl_site"/>
</dbReference>
<name>A0A674DQK0_SALTR</name>
<dbReference type="PROSITE" id="PS50835">
    <property type="entry name" value="IG_LIKE"/>
    <property type="match status" value="1"/>
</dbReference>
<keyword evidence="4 15" id="KW-0245">EGF-like domain</keyword>
<evidence type="ECO:0000256" key="13">
    <source>
        <dbReference type="ARBA" id="ARBA00023319"/>
    </source>
</evidence>
<dbReference type="InterPro" id="IPR016186">
    <property type="entry name" value="C-type_lectin-like/link_sf"/>
</dbReference>
<dbReference type="FunFam" id="3.10.100.10:FF:000002">
    <property type="entry name" value="Hyaluronan proteoglycan link protein 1"/>
    <property type="match status" value="1"/>
</dbReference>
<sequence length="800" mass="89898">MTLSFFLYLLSVGMSEASSIVNMRRVTHPTIREPLAGIAHLPCVFTHQLSELSPSSQPPHIQWTRTWIPQGGEGGPQEQTVLSAKGDMVKVNKAFAGQVRLLGYAANNLNATMEISGLRSNDTGTYHCQIVVVDDYERDIVPLVVTGVVFHYWSPSDRYALSFDDAKWACQENSALIATPNQLWAAFHDGYSNCAAGWLSDQTVRYPIQSPELGCYGHQEYSSGVRNYGKRDANELFDVYCFSRELEGEVFHSWVPGRLSLSSASERCVSLGGQLATVGQLYLAWRTGLDVCAPGWLSDGSVRYPITQPRQGCGGDQPGVRTVVPNTNGTTTIQIWIPRDQGVAMMTGPALLNHLVKSNQIKLCLSHVQNTTCVNLTVKLYSLYWVYGGLCLKVMAKIVKSMWKPWNYLAEGTPGTGSPEGERKGSTAGTLTDSVAVPTGSPAPGKCFFLYFGLDTEIYSYSVMYHHLDFLQKTKDLYPKRLTVTRVYILHTGEEEPCVTNPCVHEGKCLPQGKGYSCYCPQGFTGENCEIDVDDCQSNPCLNGGTCIDKIDSFICLCLPSYAGDTCEKDVEGCEHGWRKFHGHCYRYFSHRHTWEDAEKDCREQSAHLSSITSVTEQDFINGLGHDNAWIGLNDRTVEEDFQWTDTNDLVYENWRESQPDNFFAGGEDCVVTIAHEEGKWNDVPCNYNLPYICKKGTVLCGTPPAVENAHLIGRRRSHYDIHAVVRYQCAEGFYQRHIPTARCRADGTWDRPKIICTKSRRSHRYRRNHRHGQRRERRNHRRYGGEAHMERGEDAHSQY</sequence>
<evidence type="ECO:0000259" key="21">
    <source>
        <dbReference type="PROSITE" id="PS50041"/>
    </source>
</evidence>
<dbReference type="GO" id="GO:0001501">
    <property type="term" value="P:skeletal system development"/>
    <property type="evidence" value="ECO:0007669"/>
    <property type="project" value="TreeGrafter"/>
</dbReference>
<feature type="disulfide bond" evidence="16">
    <location>
        <begin position="730"/>
        <end position="757"/>
    </location>
</feature>
<accession>A0A674DQK0</accession>
<dbReference type="GO" id="GO:0005615">
    <property type="term" value="C:extracellular space"/>
    <property type="evidence" value="ECO:0007669"/>
    <property type="project" value="TreeGrafter"/>
</dbReference>
<evidence type="ECO:0000256" key="18">
    <source>
        <dbReference type="SAM" id="MobiDB-lite"/>
    </source>
</evidence>
<dbReference type="InterPro" id="IPR035976">
    <property type="entry name" value="Sushi/SCR/CCP_sf"/>
</dbReference>
<feature type="domain" description="Link" evidence="24">
    <location>
        <begin position="148"/>
        <end position="243"/>
    </location>
</feature>
<dbReference type="SMART" id="SM00034">
    <property type="entry name" value="CLECT"/>
    <property type="match status" value="1"/>
</dbReference>
<comment type="caution">
    <text evidence="15">Lacks conserved residue(s) required for the propagation of feature annotation.</text>
</comment>
<dbReference type="Gene3D" id="2.10.70.10">
    <property type="entry name" value="Complement Module, domain 1"/>
    <property type="match status" value="1"/>
</dbReference>
<organism evidence="25 26">
    <name type="scientific">Salmo trutta</name>
    <name type="common">Brown trout</name>
    <dbReference type="NCBI Taxonomy" id="8032"/>
    <lineage>
        <taxon>Eukaryota</taxon>
        <taxon>Metazoa</taxon>
        <taxon>Chordata</taxon>
        <taxon>Craniata</taxon>
        <taxon>Vertebrata</taxon>
        <taxon>Euteleostomi</taxon>
        <taxon>Actinopterygii</taxon>
        <taxon>Neopterygii</taxon>
        <taxon>Teleostei</taxon>
        <taxon>Protacanthopterygii</taxon>
        <taxon>Salmoniformes</taxon>
        <taxon>Salmonidae</taxon>
        <taxon>Salmoninae</taxon>
        <taxon>Salmo</taxon>
    </lineage>
</organism>
<dbReference type="SUPFAM" id="SSF56436">
    <property type="entry name" value="C-type lectin-like"/>
    <property type="match status" value="3"/>
</dbReference>
<comment type="similarity">
    <text evidence="14">Belongs to the HAPLN family.</text>
</comment>
<dbReference type="Pfam" id="PF00193">
    <property type="entry name" value="Xlink"/>
    <property type="match status" value="2"/>
</dbReference>
<keyword evidence="8" id="KW-0106">Calcium</keyword>
<dbReference type="InterPro" id="IPR007110">
    <property type="entry name" value="Ig-like_dom"/>
</dbReference>
<keyword evidence="12" id="KW-0373">Hyaluronic acid</keyword>
<dbReference type="InterPro" id="IPR001304">
    <property type="entry name" value="C-type_lectin-like"/>
</dbReference>
<dbReference type="SUPFAM" id="SSF57535">
    <property type="entry name" value="Complement control module/SCR domain"/>
    <property type="match status" value="1"/>
</dbReference>
<dbReference type="InterPro" id="IPR013783">
    <property type="entry name" value="Ig-like_fold"/>
</dbReference>
<reference evidence="25" key="2">
    <citation type="submission" date="2025-09" db="UniProtKB">
        <authorList>
            <consortium name="Ensembl"/>
        </authorList>
    </citation>
    <scope>IDENTIFICATION</scope>
</reference>
<dbReference type="FunFam" id="2.10.70.10:FF:000003">
    <property type="entry name" value="Versican core protein"/>
    <property type="match status" value="1"/>
</dbReference>
<evidence type="ECO:0000259" key="24">
    <source>
        <dbReference type="PROSITE" id="PS50963"/>
    </source>
</evidence>
<comment type="subcellular location">
    <subcellularLocation>
        <location evidence="1">Secreted</location>
        <location evidence="1">Extracellular space</location>
        <location evidence="1">Extracellular matrix</location>
    </subcellularLocation>
</comment>
<evidence type="ECO:0000256" key="2">
    <source>
        <dbReference type="ARBA" id="ARBA00022525"/>
    </source>
</evidence>
<protein>
    <submittedName>
        <fullName evidence="25">Neurocan core protein-like</fullName>
    </submittedName>
</protein>
<feature type="domain" description="Link" evidence="24">
    <location>
        <begin position="249"/>
        <end position="339"/>
    </location>
</feature>
<keyword evidence="9" id="KW-0654">Proteoglycan</keyword>
<dbReference type="PROSITE" id="PS00615">
    <property type="entry name" value="C_TYPE_LECTIN_1"/>
    <property type="match status" value="1"/>
</dbReference>
<dbReference type="FunFam" id="2.10.25.10:FF:000006">
    <property type="entry name" value="Versican core protein-like isoform 1"/>
    <property type="match status" value="1"/>
</dbReference>
<evidence type="ECO:0000313" key="25">
    <source>
        <dbReference type="Ensembl" id="ENSSTUP00000097986.1"/>
    </source>
</evidence>
<dbReference type="InterPro" id="IPR050691">
    <property type="entry name" value="Hyaluronan_bind_Proteoglycan"/>
</dbReference>
<dbReference type="SMART" id="SM00445">
    <property type="entry name" value="LINK"/>
    <property type="match status" value="2"/>
</dbReference>
<dbReference type="InterPro" id="IPR000742">
    <property type="entry name" value="EGF"/>
</dbReference>
<dbReference type="PROSITE" id="PS50026">
    <property type="entry name" value="EGF_3"/>
    <property type="match status" value="2"/>
</dbReference>
<dbReference type="FunFam" id="3.10.100.10:FF:000003">
    <property type="entry name" value="Versican core protein"/>
    <property type="match status" value="1"/>
</dbReference>
<evidence type="ECO:0000256" key="3">
    <source>
        <dbReference type="ARBA" id="ARBA00022530"/>
    </source>
</evidence>
<feature type="compositionally biased region" description="Basic and acidic residues" evidence="18">
    <location>
        <begin position="784"/>
        <end position="800"/>
    </location>
</feature>
<evidence type="ECO:0000256" key="16">
    <source>
        <dbReference type="PROSITE-ProRule" id="PRU00302"/>
    </source>
</evidence>
<feature type="region of interest" description="Disordered" evidence="18">
    <location>
        <begin position="761"/>
        <end position="800"/>
    </location>
</feature>
<feature type="domain" description="C-type lectin" evidence="21">
    <location>
        <begin position="581"/>
        <end position="695"/>
    </location>
</feature>
<dbReference type="Gene3D" id="2.60.40.10">
    <property type="entry name" value="Immunoglobulins"/>
    <property type="match status" value="1"/>
</dbReference>
<evidence type="ECO:0000256" key="14">
    <source>
        <dbReference type="ARBA" id="ARBA00038272"/>
    </source>
</evidence>
<feature type="chain" id="PRO_5025611154" evidence="19">
    <location>
        <begin position="18"/>
        <end position="800"/>
    </location>
</feature>
<dbReference type="PANTHER" id="PTHR22804:SF24">
    <property type="entry name" value="NEUROCAN CORE PROTEIN"/>
    <property type="match status" value="1"/>
</dbReference>
<dbReference type="GO" id="GO:0007417">
    <property type="term" value="P:central nervous system development"/>
    <property type="evidence" value="ECO:0007669"/>
    <property type="project" value="TreeGrafter"/>
</dbReference>
<dbReference type="Pfam" id="PF07686">
    <property type="entry name" value="V-set"/>
    <property type="match status" value="1"/>
</dbReference>
<keyword evidence="5 16" id="KW-0768">Sushi</keyword>
<dbReference type="InterPro" id="IPR016187">
    <property type="entry name" value="CTDL_fold"/>
</dbReference>
<keyword evidence="11" id="KW-0325">Glycoprotein</keyword>
<evidence type="ECO:0000256" key="15">
    <source>
        <dbReference type="PROSITE-ProRule" id="PRU00076"/>
    </source>
</evidence>
<evidence type="ECO:0000259" key="22">
    <source>
        <dbReference type="PROSITE" id="PS50835"/>
    </source>
</evidence>
<evidence type="ECO:0000256" key="12">
    <source>
        <dbReference type="ARBA" id="ARBA00023290"/>
    </source>
</evidence>
<evidence type="ECO:0000256" key="11">
    <source>
        <dbReference type="ARBA" id="ARBA00023180"/>
    </source>
</evidence>
<feature type="disulfide bond" evidence="15">
    <location>
        <begin position="520"/>
        <end position="529"/>
    </location>
</feature>
<dbReference type="SMART" id="SM00032">
    <property type="entry name" value="CCP"/>
    <property type="match status" value="1"/>
</dbReference>
<dbReference type="PROSITE" id="PS50963">
    <property type="entry name" value="LINK_2"/>
    <property type="match status" value="2"/>
</dbReference>
<dbReference type="AlphaFoldDB" id="A0A674DQK0"/>
<dbReference type="Gene3D" id="3.10.100.10">
    <property type="entry name" value="Mannose-Binding Protein A, subunit A"/>
    <property type="match status" value="3"/>
</dbReference>
<evidence type="ECO:0000256" key="1">
    <source>
        <dbReference type="ARBA" id="ARBA00004498"/>
    </source>
</evidence>
<dbReference type="Ensembl" id="ENSSTUT00000105212.1">
    <property type="protein sequence ID" value="ENSSTUP00000097986.1"/>
    <property type="gene ID" value="ENSSTUG00000044045.1"/>
</dbReference>
<dbReference type="InterPro" id="IPR013106">
    <property type="entry name" value="Ig_V-set"/>
</dbReference>
<evidence type="ECO:0000256" key="10">
    <source>
        <dbReference type="ARBA" id="ARBA00023157"/>
    </source>
</evidence>
<evidence type="ECO:0000259" key="20">
    <source>
        <dbReference type="PROSITE" id="PS50026"/>
    </source>
</evidence>
<feature type="domain" description="Sushi" evidence="23">
    <location>
        <begin position="699"/>
        <end position="759"/>
    </location>
</feature>
<dbReference type="Proteomes" id="UP000472277">
    <property type="component" value="Chromosome 21"/>
</dbReference>
<reference evidence="25" key="1">
    <citation type="submission" date="2025-08" db="UniProtKB">
        <authorList>
            <consortium name="Ensembl"/>
        </authorList>
    </citation>
    <scope>IDENTIFICATION</scope>
</reference>
<evidence type="ECO:0000256" key="9">
    <source>
        <dbReference type="ARBA" id="ARBA00022974"/>
    </source>
</evidence>
<dbReference type="InterPro" id="IPR000538">
    <property type="entry name" value="Link_dom"/>
</dbReference>
<feature type="disulfide bond" evidence="16">
    <location>
        <begin position="701"/>
        <end position="744"/>
    </location>
</feature>
<evidence type="ECO:0000256" key="5">
    <source>
        <dbReference type="ARBA" id="ARBA00022659"/>
    </source>
</evidence>
<feature type="disulfide bond" evidence="17">
    <location>
        <begin position="292"/>
        <end position="313"/>
    </location>
</feature>
<dbReference type="GO" id="GO:0005509">
    <property type="term" value="F:calcium ion binding"/>
    <property type="evidence" value="ECO:0007669"/>
    <property type="project" value="InterPro"/>
</dbReference>
<dbReference type="FunFam" id="3.10.100.10:FF:000001">
    <property type="entry name" value="Hyaluronan proteoglycan link protein 1"/>
    <property type="match status" value="1"/>
</dbReference>
<evidence type="ECO:0000256" key="6">
    <source>
        <dbReference type="ARBA" id="ARBA00022729"/>
    </source>
</evidence>
<feature type="disulfide bond" evidence="17">
    <location>
        <begin position="194"/>
        <end position="215"/>
    </location>
</feature>
<dbReference type="PROSITE" id="PS50923">
    <property type="entry name" value="SUSHI"/>
    <property type="match status" value="1"/>
</dbReference>
<dbReference type="GO" id="GO:0010001">
    <property type="term" value="P:glial cell differentiation"/>
    <property type="evidence" value="ECO:0007669"/>
    <property type="project" value="TreeGrafter"/>
</dbReference>
<dbReference type="InterPro" id="IPR001881">
    <property type="entry name" value="EGF-like_Ca-bd_dom"/>
</dbReference>
<keyword evidence="7" id="KW-0677">Repeat</keyword>
<dbReference type="CDD" id="cd00033">
    <property type="entry name" value="CCP"/>
    <property type="match status" value="1"/>
</dbReference>
<feature type="domain" description="EGF-like" evidence="20">
    <location>
        <begin position="494"/>
        <end position="530"/>
    </location>
</feature>
<dbReference type="SMART" id="SM00179">
    <property type="entry name" value="EGF_CA"/>
    <property type="match status" value="2"/>
</dbReference>
<evidence type="ECO:0000259" key="23">
    <source>
        <dbReference type="PROSITE" id="PS50923"/>
    </source>
</evidence>
<dbReference type="Pfam" id="PF00008">
    <property type="entry name" value="EGF"/>
    <property type="match status" value="2"/>
</dbReference>
<keyword evidence="6 19" id="KW-0732">Signal</keyword>
<evidence type="ECO:0000256" key="19">
    <source>
        <dbReference type="SAM" id="SignalP"/>
    </source>
</evidence>
<evidence type="ECO:0000256" key="8">
    <source>
        <dbReference type="ARBA" id="ARBA00022837"/>
    </source>
</evidence>
<dbReference type="PROSITE" id="PS50041">
    <property type="entry name" value="C_TYPE_LECTIN_2"/>
    <property type="match status" value="1"/>
</dbReference>
<dbReference type="GO" id="GO:0072534">
    <property type="term" value="C:perineuronal net"/>
    <property type="evidence" value="ECO:0007669"/>
    <property type="project" value="TreeGrafter"/>
</dbReference>
<gene>
    <name evidence="25" type="primary">LOC115157433</name>
</gene>
<keyword evidence="26" id="KW-1185">Reference proteome</keyword>
<evidence type="ECO:0000256" key="17">
    <source>
        <dbReference type="PROSITE-ProRule" id="PRU00323"/>
    </source>
</evidence>
<dbReference type="Gene3D" id="2.10.25.10">
    <property type="entry name" value="Laminin"/>
    <property type="match status" value="2"/>
</dbReference>